<dbReference type="Proteomes" id="UP000055048">
    <property type="component" value="Unassembled WGS sequence"/>
</dbReference>
<evidence type="ECO:0000256" key="1">
    <source>
        <dbReference type="SAM" id="MobiDB-lite"/>
    </source>
</evidence>
<gene>
    <name evidence="2" type="ORF">T05_16486</name>
</gene>
<comment type="caution">
    <text evidence="2">The sequence shown here is derived from an EMBL/GenBank/DDBJ whole genome shotgun (WGS) entry which is preliminary data.</text>
</comment>
<dbReference type="EMBL" id="JYDJ01000049">
    <property type="protein sequence ID" value="KRX46955.1"/>
    <property type="molecule type" value="Genomic_DNA"/>
</dbReference>
<organism evidence="2 3">
    <name type="scientific">Trichinella murrelli</name>
    <dbReference type="NCBI Taxonomy" id="144512"/>
    <lineage>
        <taxon>Eukaryota</taxon>
        <taxon>Metazoa</taxon>
        <taxon>Ecdysozoa</taxon>
        <taxon>Nematoda</taxon>
        <taxon>Enoplea</taxon>
        <taxon>Dorylaimia</taxon>
        <taxon>Trichinellida</taxon>
        <taxon>Trichinellidae</taxon>
        <taxon>Trichinella</taxon>
    </lineage>
</organism>
<protein>
    <submittedName>
        <fullName evidence="2">Uncharacterized protein</fullName>
    </submittedName>
</protein>
<name>A0A0V0U787_9BILA</name>
<reference evidence="2 3" key="1">
    <citation type="submission" date="2015-01" db="EMBL/GenBank/DDBJ databases">
        <title>Evolution of Trichinella species and genotypes.</title>
        <authorList>
            <person name="Korhonen P.K."/>
            <person name="Edoardo P."/>
            <person name="Giuseppe L.R."/>
            <person name="Gasser R.B."/>
        </authorList>
    </citation>
    <scope>NUCLEOTIDE SEQUENCE [LARGE SCALE GENOMIC DNA]</scope>
    <source>
        <strain evidence="2">ISS417</strain>
    </source>
</reference>
<keyword evidence="3" id="KW-1185">Reference proteome</keyword>
<accession>A0A0V0U787</accession>
<feature type="region of interest" description="Disordered" evidence="1">
    <location>
        <begin position="45"/>
        <end position="65"/>
    </location>
</feature>
<evidence type="ECO:0000313" key="2">
    <source>
        <dbReference type="EMBL" id="KRX46955.1"/>
    </source>
</evidence>
<evidence type="ECO:0000313" key="3">
    <source>
        <dbReference type="Proteomes" id="UP000055048"/>
    </source>
</evidence>
<proteinExistence type="predicted"/>
<dbReference type="AlphaFoldDB" id="A0A0V0U787"/>
<sequence length="131" mass="14607">MIFILPWTAPEGSRNSKRQLLSTASKLFDPLAVWLRSTQPSEARAAQMPGLPPCKDQACPNEDVHTPKRPSGLGAFILAHWHGLHKSLVRPCRKRDPSPKYACVFASIVTRAVHLEFVPEMTTVRMLQALP</sequence>